<sequence length="13" mass="1393">MCTLASNNILLSI</sequence>
<proteinExistence type="predicted"/>
<organism evidence="1">
    <name type="scientific">Arundo donax</name>
    <name type="common">Giant reed</name>
    <name type="synonym">Donax arundinaceus</name>
    <dbReference type="NCBI Taxonomy" id="35708"/>
    <lineage>
        <taxon>Eukaryota</taxon>
        <taxon>Viridiplantae</taxon>
        <taxon>Streptophyta</taxon>
        <taxon>Embryophyta</taxon>
        <taxon>Tracheophyta</taxon>
        <taxon>Spermatophyta</taxon>
        <taxon>Magnoliopsida</taxon>
        <taxon>Liliopsida</taxon>
        <taxon>Poales</taxon>
        <taxon>Poaceae</taxon>
        <taxon>PACMAD clade</taxon>
        <taxon>Arundinoideae</taxon>
        <taxon>Arundineae</taxon>
        <taxon>Arundo</taxon>
    </lineage>
</organism>
<dbReference type="EMBL" id="GBRH01162159">
    <property type="protein sequence ID" value="JAE35737.1"/>
    <property type="molecule type" value="Transcribed_RNA"/>
</dbReference>
<name>A0A0A9HG67_ARUDO</name>
<evidence type="ECO:0000313" key="1">
    <source>
        <dbReference type="EMBL" id="JAE35737.1"/>
    </source>
</evidence>
<protein>
    <submittedName>
        <fullName evidence="1">Uncharacterized protein</fullName>
    </submittedName>
</protein>
<accession>A0A0A9HG67</accession>
<reference evidence="1" key="2">
    <citation type="journal article" date="2015" name="Data Brief">
        <title>Shoot transcriptome of the giant reed, Arundo donax.</title>
        <authorList>
            <person name="Barrero R.A."/>
            <person name="Guerrero F.D."/>
            <person name="Moolhuijzen P."/>
            <person name="Goolsby J.A."/>
            <person name="Tidwell J."/>
            <person name="Bellgard S.E."/>
            <person name="Bellgard M.I."/>
        </authorList>
    </citation>
    <scope>NUCLEOTIDE SEQUENCE</scope>
    <source>
        <tissue evidence="1">Shoot tissue taken approximately 20 cm above the soil surface</tissue>
    </source>
</reference>
<reference evidence="1" key="1">
    <citation type="submission" date="2014-09" db="EMBL/GenBank/DDBJ databases">
        <authorList>
            <person name="Magalhaes I.L.F."/>
            <person name="Oliveira U."/>
            <person name="Santos F.R."/>
            <person name="Vidigal T.H.D.A."/>
            <person name="Brescovit A.D."/>
            <person name="Santos A.J."/>
        </authorList>
    </citation>
    <scope>NUCLEOTIDE SEQUENCE</scope>
    <source>
        <tissue evidence="1">Shoot tissue taken approximately 20 cm above the soil surface</tissue>
    </source>
</reference>